<dbReference type="AlphaFoldDB" id="A0A3S2W3Q0"/>
<accession>A0A3S2W3Q0</accession>
<dbReference type="PANTHER" id="PTHR34382:SF7">
    <property type="entry name" value="PTS SYSTEM N,N'-DIACETYLCHITOBIOSE-SPECIFIC EIIA COMPONENT"/>
    <property type="match status" value="1"/>
</dbReference>
<evidence type="ECO:0000256" key="9">
    <source>
        <dbReference type="PROSITE-ProRule" id="PRU00418"/>
    </source>
</evidence>
<keyword evidence="8" id="KW-0460">Magnesium</keyword>
<reference evidence="10 11" key="1">
    <citation type="submission" date="2019-01" db="EMBL/GenBank/DDBJ databases">
        <title>Bacillus sp. M5HDSG1-1, whole genome shotgun sequence.</title>
        <authorList>
            <person name="Tuo L."/>
        </authorList>
    </citation>
    <scope>NUCLEOTIDE SEQUENCE [LARGE SCALE GENOMIC DNA]</scope>
    <source>
        <strain evidence="10 11">M5HDSG1-1</strain>
    </source>
</reference>
<keyword evidence="8" id="KW-0479">Metal-binding</keyword>
<evidence type="ECO:0000256" key="2">
    <source>
        <dbReference type="ARBA" id="ARBA00022448"/>
    </source>
</evidence>
<dbReference type="CDD" id="cd00215">
    <property type="entry name" value="PTS_IIA_lac"/>
    <property type="match status" value="1"/>
</dbReference>
<dbReference type="Gene3D" id="1.20.58.80">
    <property type="entry name" value="Phosphotransferase system, lactose/cellobiose-type IIA subunit"/>
    <property type="match status" value="1"/>
</dbReference>
<evidence type="ECO:0000313" key="10">
    <source>
        <dbReference type="EMBL" id="RVT61585.1"/>
    </source>
</evidence>
<keyword evidence="2" id="KW-0813">Transport</keyword>
<dbReference type="FunFam" id="1.20.58.80:FF:000001">
    <property type="entry name" value="PTS system, lactose-specific IIa component"/>
    <property type="match status" value="1"/>
</dbReference>
<keyword evidence="11" id="KW-1185">Reference proteome</keyword>
<sequence length="109" mass="11954">MANMEETVFQIILHGGNGKSCAMEAIAAAKEGNFELAKQKMEEAAEALNDAHHIQTSLIQNEVRGNKIEVSLLMVHAQDHLMNAITLKDLAQEIIDLYELVKTPGGVQK</sequence>
<evidence type="ECO:0000256" key="4">
    <source>
        <dbReference type="ARBA" id="ARBA00022597"/>
    </source>
</evidence>
<evidence type="ECO:0000256" key="8">
    <source>
        <dbReference type="PIRSR" id="PIRSR000699-2"/>
    </source>
</evidence>
<comment type="cofactor">
    <cofactor evidence="8">
        <name>Mg(2+)</name>
        <dbReference type="ChEBI" id="CHEBI:18420"/>
    </cofactor>
    <text evidence="8">Binds 1 Mg(2+) ion per trimer.</text>
</comment>
<organism evidence="10 11">
    <name type="scientific">Niallia taxi</name>
    <dbReference type="NCBI Taxonomy" id="2499688"/>
    <lineage>
        <taxon>Bacteria</taxon>
        <taxon>Bacillati</taxon>
        <taxon>Bacillota</taxon>
        <taxon>Bacilli</taxon>
        <taxon>Bacillales</taxon>
        <taxon>Bacillaceae</taxon>
        <taxon>Niallia</taxon>
    </lineage>
</organism>
<dbReference type="PROSITE" id="PS51095">
    <property type="entry name" value="PTS_EIIA_TYPE_3"/>
    <property type="match status" value="1"/>
</dbReference>
<feature type="modified residue" description="Phosphohistidine; by HPr" evidence="9">
    <location>
        <position position="76"/>
    </location>
</feature>
<dbReference type="RefSeq" id="WP_127739042.1">
    <property type="nucleotide sequence ID" value="NZ_CAJCKN010000076.1"/>
</dbReference>
<keyword evidence="3" id="KW-0963">Cytoplasm</keyword>
<proteinExistence type="predicted"/>
<dbReference type="InterPro" id="IPR003188">
    <property type="entry name" value="PTS_IIA_lac/cel"/>
</dbReference>
<dbReference type="GO" id="GO:0046872">
    <property type="term" value="F:metal ion binding"/>
    <property type="evidence" value="ECO:0007669"/>
    <property type="project" value="UniProtKB-KW"/>
</dbReference>
<dbReference type="GO" id="GO:0005737">
    <property type="term" value="C:cytoplasm"/>
    <property type="evidence" value="ECO:0007669"/>
    <property type="project" value="UniProtKB-SubCell"/>
</dbReference>
<dbReference type="InterPro" id="IPR036542">
    <property type="entry name" value="PTS_IIA_lac/cel_sf"/>
</dbReference>
<dbReference type="Pfam" id="PF02255">
    <property type="entry name" value="PTS_IIA"/>
    <property type="match status" value="1"/>
</dbReference>
<evidence type="ECO:0000256" key="6">
    <source>
        <dbReference type="ARBA" id="ARBA00022683"/>
    </source>
</evidence>
<dbReference type="GO" id="GO:0009401">
    <property type="term" value="P:phosphoenolpyruvate-dependent sugar phosphotransferase system"/>
    <property type="evidence" value="ECO:0007669"/>
    <property type="project" value="UniProtKB-KW"/>
</dbReference>
<evidence type="ECO:0000256" key="1">
    <source>
        <dbReference type="ARBA" id="ARBA00004496"/>
    </source>
</evidence>
<keyword evidence="5" id="KW-0808">Transferase</keyword>
<keyword evidence="6" id="KW-0598">Phosphotransferase system</keyword>
<comment type="caution">
    <text evidence="10">The sequence shown here is derived from an EMBL/GenBank/DDBJ whole genome shotgun (WGS) entry which is preliminary data.</text>
</comment>
<gene>
    <name evidence="10" type="ORF">EM808_15175</name>
</gene>
<name>A0A3S2W3Q0_9BACI</name>
<feature type="binding site" evidence="8">
    <location>
        <position position="79"/>
    </location>
    <ligand>
        <name>Mg(2+)</name>
        <dbReference type="ChEBI" id="CHEBI:18420"/>
        <note>ligand shared between all trimeric partners</note>
    </ligand>
</feature>
<dbReference type="GeneID" id="87616725"/>
<dbReference type="PIRSF" id="PIRSF000699">
    <property type="entry name" value="PTS_IILac_III"/>
    <property type="match status" value="1"/>
</dbReference>
<feature type="active site" description="Tele-phosphohistidine intermediate" evidence="7">
    <location>
        <position position="76"/>
    </location>
</feature>
<dbReference type="GO" id="GO:0016740">
    <property type="term" value="F:transferase activity"/>
    <property type="evidence" value="ECO:0007669"/>
    <property type="project" value="UniProtKB-KW"/>
</dbReference>
<protein>
    <submittedName>
        <fullName evidence="10">PTS lactose/cellobiose transporter subunit IIA</fullName>
    </submittedName>
</protein>
<dbReference type="EMBL" id="RZTZ01000005">
    <property type="protein sequence ID" value="RVT61585.1"/>
    <property type="molecule type" value="Genomic_DNA"/>
</dbReference>
<keyword evidence="4" id="KW-0762">Sugar transport</keyword>
<dbReference type="Proteomes" id="UP000288024">
    <property type="component" value="Unassembled WGS sequence"/>
</dbReference>
<evidence type="ECO:0000256" key="3">
    <source>
        <dbReference type="ARBA" id="ARBA00022490"/>
    </source>
</evidence>
<evidence type="ECO:0000256" key="5">
    <source>
        <dbReference type="ARBA" id="ARBA00022679"/>
    </source>
</evidence>
<dbReference type="SUPFAM" id="SSF46973">
    <property type="entry name" value="Enzyme IIa from lactose specific PTS, IIa-lac"/>
    <property type="match status" value="1"/>
</dbReference>
<dbReference type="PANTHER" id="PTHR34382">
    <property type="entry name" value="PTS SYSTEM N,N'-DIACETYLCHITOBIOSE-SPECIFIC EIIA COMPONENT"/>
    <property type="match status" value="1"/>
</dbReference>
<evidence type="ECO:0000313" key="11">
    <source>
        <dbReference type="Proteomes" id="UP000288024"/>
    </source>
</evidence>
<evidence type="ECO:0000256" key="7">
    <source>
        <dbReference type="PIRSR" id="PIRSR000699-1"/>
    </source>
</evidence>
<comment type="subcellular location">
    <subcellularLocation>
        <location evidence="1">Cytoplasm</location>
    </subcellularLocation>
</comment>